<feature type="compositionally biased region" description="Basic and acidic residues" evidence="1">
    <location>
        <begin position="1"/>
        <end position="11"/>
    </location>
</feature>
<protein>
    <submittedName>
        <fullName evidence="2">Uncharacterized protein</fullName>
    </submittedName>
</protein>
<gene>
    <name evidence="2" type="ORF">AVDCRST_MAG95-3125</name>
</gene>
<feature type="region of interest" description="Disordered" evidence="1">
    <location>
        <begin position="1"/>
        <end position="56"/>
    </location>
</feature>
<feature type="compositionally biased region" description="Polar residues" evidence="1">
    <location>
        <begin position="44"/>
        <end position="56"/>
    </location>
</feature>
<organism evidence="2">
    <name type="scientific">uncultured Adhaeribacter sp</name>
    <dbReference type="NCBI Taxonomy" id="448109"/>
    <lineage>
        <taxon>Bacteria</taxon>
        <taxon>Pseudomonadati</taxon>
        <taxon>Bacteroidota</taxon>
        <taxon>Cytophagia</taxon>
        <taxon>Cytophagales</taxon>
        <taxon>Hymenobacteraceae</taxon>
        <taxon>Adhaeribacter</taxon>
        <taxon>environmental samples</taxon>
    </lineage>
</organism>
<accession>A0A6J4JIU5</accession>
<proteinExistence type="predicted"/>
<sequence>MTKGHNKDLHSDQNNNTGNKAKGQSGKLPESKGDKQKQGRHSNPDQSGGTKGPNSI</sequence>
<evidence type="ECO:0000313" key="2">
    <source>
        <dbReference type="EMBL" id="CAA9278017.1"/>
    </source>
</evidence>
<evidence type="ECO:0000256" key="1">
    <source>
        <dbReference type="SAM" id="MobiDB-lite"/>
    </source>
</evidence>
<dbReference type="EMBL" id="CADCTJ010000985">
    <property type="protein sequence ID" value="CAA9278017.1"/>
    <property type="molecule type" value="Genomic_DNA"/>
</dbReference>
<dbReference type="AlphaFoldDB" id="A0A6J4JIU5"/>
<name>A0A6J4JIU5_9BACT</name>
<reference evidence="2" key="1">
    <citation type="submission" date="2020-02" db="EMBL/GenBank/DDBJ databases">
        <authorList>
            <person name="Meier V. D."/>
        </authorList>
    </citation>
    <scope>NUCLEOTIDE SEQUENCE</scope>
    <source>
        <strain evidence="2">AVDCRST_MAG95</strain>
    </source>
</reference>